<reference evidence="1 2" key="1">
    <citation type="submission" date="2019-03" db="EMBL/GenBank/DDBJ databases">
        <title>This is whole genome sequence of Paenibacillus sp MS74 strain.</title>
        <authorList>
            <person name="Trinh H.N."/>
        </authorList>
    </citation>
    <scope>NUCLEOTIDE SEQUENCE [LARGE SCALE GENOMIC DNA]</scope>
    <source>
        <strain evidence="1 2">MS74</strain>
    </source>
</reference>
<organism evidence="1 2">
    <name type="scientific">Paenibacillus piri</name>
    <dbReference type="NCBI Taxonomy" id="2547395"/>
    <lineage>
        <taxon>Bacteria</taxon>
        <taxon>Bacillati</taxon>
        <taxon>Bacillota</taxon>
        <taxon>Bacilli</taxon>
        <taxon>Bacillales</taxon>
        <taxon>Paenibacillaceae</taxon>
        <taxon>Paenibacillus</taxon>
    </lineage>
</organism>
<name>A0A4R5KWY6_9BACL</name>
<dbReference type="NCBIfam" id="TIGR03292">
    <property type="entry name" value="PhnH_redo"/>
    <property type="match status" value="1"/>
</dbReference>
<accession>A0A4R5KWY6</accession>
<evidence type="ECO:0000313" key="1">
    <source>
        <dbReference type="EMBL" id="TDG00562.1"/>
    </source>
</evidence>
<evidence type="ECO:0000313" key="2">
    <source>
        <dbReference type="Proteomes" id="UP000295636"/>
    </source>
</evidence>
<dbReference type="Pfam" id="PF05845">
    <property type="entry name" value="PhnH"/>
    <property type="match status" value="2"/>
</dbReference>
<proteinExistence type="predicted"/>
<keyword evidence="1" id="KW-0456">Lyase</keyword>
<dbReference type="GO" id="GO:0019634">
    <property type="term" value="P:organic phosphonate metabolic process"/>
    <property type="evidence" value="ECO:0007669"/>
    <property type="project" value="InterPro"/>
</dbReference>
<dbReference type="Gene3D" id="3.40.50.11310">
    <property type="entry name" value="Bacterial phosphonate metabolism protein PhnH"/>
    <property type="match status" value="1"/>
</dbReference>
<dbReference type="SUPFAM" id="SSF159709">
    <property type="entry name" value="PhnH-like"/>
    <property type="match status" value="1"/>
</dbReference>
<sequence>MPNVEEAVFDRVHDTQFMYRQLLDALARPGRIGSIAEPGCKLALPGSGLNMAAALAITLLDGEVGFAVCGCSCAGGEAVITELEDYIRRHTFSKTATVEDADYVFACGCLPDDDIHAVMEIVHRGSLTAPERGATLFMQVDFLAAADVDGSVGPAGEEAEGSIWPEPAVAASEGGAGLRPAEKGADGVWLLQGPGIRGSRRLTIGGMSQVWFDERAKANAEYPMGIDMILFTADGQLAALPRTTLIRKERA</sequence>
<protein>
    <submittedName>
        <fullName evidence="1">Phosphonate C-P lyase system protein PhnH</fullName>
    </submittedName>
</protein>
<dbReference type="GO" id="GO:0016829">
    <property type="term" value="F:lyase activity"/>
    <property type="evidence" value="ECO:0007669"/>
    <property type="project" value="UniProtKB-KW"/>
</dbReference>
<gene>
    <name evidence="1" type="primary">phnH</name>
    <name evidence="1" type="ORF">E1757_02725</name>
</gene>
<keyword evidence="2" id="KW-1185">Reference proteome</keyword>
<dbReference type="InterPro" id="IPR008772">
    <property type="entry name" value="Phosphonate_metab_PhnH"/>
</dbReference>
<dbReference type="RefSeq" id="WP_133225271.1">
    <property type="nucleotide sequence ID" value="NZ_SMRT01000001.1"/>
</dbReference>
<comment type="caution">
    <text evidence="1">The sequence shown here is derived from an EMBL/GenBank/DDBJ whole genome shotgun (WGS) entry which is preliminary data.</text>
</comment>
<dbReference type="EMBL" id="SMRT01000001">
    <property type="protein sequence ID" value="TDG00562.1"/>
    <property type="molecule type" value="Genomic_DNA"/>
</dbReference>
<dbReference type="OrthoDB" id="154477at2"/>
<dbReference type="Proteomes" id="UP000295636">
    <property type="component" value="Unassembled WGS sequence"/>
</dbReference>
<dbReference type="AlphaFoldDB" id="A0A4R5KWY6"/>
<dbReference type="InterPro" id="IPR038058">
    <property type="entry name" value="PhnH-like_sp"/>
</dbReference>